<keyword evidence="2 9" id="KW-0813">Transport</keyword>
<gene>
    <name evidence="11" type="ORF">KL86APRO_10385</name>
</gene>
<evidence type="ECO:0000256" key="4">
    <source>
        <dbReference type="ARBA" id="ARBA00022519"/>
    </source>
</evidence>
<name>A0A212J1X6_9PROT</name>
<feature type="domain" description="Tripartite ATP-independent periplasmic transporters DctQ component" evidence="10">
    <location>
        <begin position="32"/>
        <end position="163"/>
    </location>
</feature>
<evidence type="ECO:0000256" key="6">
    <source>
        <dbReference type="ARBA" id="ARBA00022989"/>
    </source>
</evidence>
<protein>
    <recommendedName>
        <fullName evidence="9">TRAP transporter small permease protein</fullName>
    </recommendedName>
</protein>
<sequence length="168" mass="18702">MSCDPATEGQPPQGGRPIRIDEMLAALAMALICVISLANVVVRYLTDVSFAFTEEFSVFLLVFMTLTGSAVAFATDGHIRIVFFRDLLPRRLRRLADAAALLLAGLLFAMVLYYGALFAWDEWEYEETSPGLGLPNWIYTVWLPVLSGWILARIGGRLFRLFRHGGDA</sequence>
<evidence type="ECO:0000256" key="7">
    <source>
        <dbReference type="ARBA" id="ARBA00023136"/>
    </source>
</evidence>
<evidence type="ECO:0000259" key="10">
    <source>
        <dbReference type="Pfam" id="PF04290"/>
    </source>
</evidence>
<feature type="transmembrane region" description="Helical" evidence="9">
    <location>
        <begin position="56"/>
        <end position="74"/>
    </location>
</feature>
<dbReference type="EMBL" id="FLUO01000001">
    <property type="protein sequence ID" value="SBV93449.1"/>
    <property type="molecule type" value="Genomic_DNA"/>
</dbReference>
<reference evidence="11" key="1">
    <citation type="submission" date="2016-04" db="EMBL/GenBank/DDBJ databases">
        <authorList>
            <person name="Evans L.H."/>
            <person name="Alamgir A."/>
            <person name="Owens N."/>
            <person name="Weber N.D."/>
            <person name="Virtaneva K."/>
            <person name="Barbian K."/>
            <person name="Babar A."/>
            <person name="Rosenke K."/>
        </authorList>
    </citation>
    <scope>NUCLEOTIDE SEQUENCE</scope>
    <source>
        <strain evidence="11">86</strain>
    </source>
</reference>
<dbReference type="GO" id="GO:0022857">
    <property type="term" value="F:transmembrane transporter activity"/>
    <property type="evidence" value="ECO:0007669"/>
    <property type="project" value="UniProtKB-UniRule"/>
</dbReference>
<keyword evidence="5 9" id="KW-0812">Transmembrane</keyword>
<evidence type="ECO:0000256" key="3">
    <source>
        <dbReference type="ARBA" id="ARBA00022475"/>
    </source>
</evidence>
<comment type="subcellular location">
    <subcellularLocation>
        <location evidence="1 9">Cell inner membrane</location>
        <topology evidence="1 9">Multi-pass membrane protein</topology>
    </subcellularLocation>
</comment>
<comment type="similarity">
    <text evidence="8 9">Belongs to the TRAP transporter small permease family.</text>
</comment>
<comment type="function">
    <text evidence="9">Part of the tripartite ATP-independent periplasmic (TRAP) transport system.</text>
</comment>
<feature type="transmembrane region" description="Helical" evidence="9">
    <location>
        <begin position="136"/>
        <end position="154"/>
    </location>
</feature>
<feature type="transmembrane region" description="Helical" evidence="9">
    <location>
        <begin position="23"/>
        <end position="44"/>
    </location>
</feature>
<evidence type="ECO:0000256" key="9">
    <source>
        <dbReference type="RuleBase" id="RU369079"/>
    </source>
</evidence>
<evidence type="ECO:0000313" key="11">
    <source>
        <dbReference type="EMBL" id="SBV93449.1"/>
    </source>
</evidence>
<dbReference type="InterPro" id="IPR007387">
    <property type="entry name" value="TRAP_DctQ"/>
</dbReference>
<dbReference type="AlphaFoldDB" id="A0A212J1X6"/>
<keyword evidence="7 9" id="KW-0472">Membrane</keyword>
<comment type="subunit">
    <text evidence="9">The complex comprises the extracytoplasmic solute receptor protein and the two transmembrane proteins.</text>
</comment>
<dbReference type="GO" id="GO:0005886">
    <property type="term" value="C:plasma membrane"/>
    <property type="evidence" value="ECO:0007669"/>
    <property type="project" value="UniProtKB-SubCell"/>
</dbReference>
<dbReference type="InterPro" id="IPR055348">
    <property type="entry name" value="DctQ"/>
</dbReference>
<keyword evidence="6 9" id="KW-1133">Transmembrane helix</keyword>
<feature type="transmembrane region" description="Helical" evidence="9">
    <location>
        <begin position="95"/>
        <end position="116"/>
    </location>
</feature>
<proteinExistence type="inferred from homology"/>
<dbReference type="PANTHER" id="PTHR35011">
    <property type="entry name" value="2,3-DIKETO-L-GULONATE TRAP TRANSPORTER SMALL PERMEASE PROTEIN YIAM"/>
    <property type="match status" value="1"/>
</dbReference>
<evidence type="ECO:0000256" key="8">
    <source>
        <dbReference type="ARBA" id="ARBA00038436"/>
    </source>
</evidence>
<evidence type="ECO:0000256" key="5">
    <source>
        <dbReference type="ARBA" id="ARBA00022692"/>
    </source>
</evidence>
<dbReference type="Pfam" id="PF04290">
    <property type="entry name" value="DctQ"/>
    <property type="match status" value="1"/>
</dbReference>
<evidence type="ECO:0000256" key="2">
    <source>
        <dbReference type="ARBA" id="ARBA00022448"/>
    </source>
</evidence>
<organism evidence="11">
    <name type="scientific">uncultured Alphaproteobacteria bacterium</name>
    <dbReference type="NCBI Taxonomy" id="91750"/>
    <lineage>
        <taxon>Bacteria</taxon>
        <taxon>Pseudomonadati</taxon>
        <taxon>Pseudomonadota</taxon>
        <taxon>Alphaproteobacteria</taxon>
        <taxon>environmental samples</taxon>
    </lineage>
</organism>
<accession>A0A212J1X6</accession>
<keyword evidence="3" id="KW-1003">Cell membrane</keyword>
<keyword evidence="4 9" id="KW-0997">Cell inner membrane</keyword>
<evidence type="ECO:0000256" key="1">
    <source>
        <dbReference type="ARBA" id="ARBA00004429"/>
    </source>
</evidence>